<keyword evidence="3" id="KW-0804">Transcription</keyword>
<dbReference type="Gene3D" id="1.10.10.60">
    <property type="entry name" value="Homeodomain-like"/>
    <property type="match status" value="1"/>
</dbReference>
<name>A0A452XDL8_AEGTS</name>
<reference evidence="6" key="3">
    <citation type="submission" date="2019-03" db="UniProtKB">
        <authorList>
            <consortium name="EnsemblPlants"/>
        </authorList>
    </citation>
    <scope>IDENTIFICATION</scope>
</reference>
<feature type="region of interest" description="Disordered" evidence="5">
    <location>
        <begin position="1"/>
        <end position="23"/>
    </location>
</feature>
<protein>
    <recommendedName>
        <fullName evidence="8">HTH myb-type domain-containing protein</fullName>
    </recommendedName>
</protein>
<proteinExistence type="predicted"/>
<organism evidence="6 7">
    <name type="scientific">Aegilops tauschii subsp. strangulata</name>
    <name type="common">Goatgrass</name>
    <dbReference type="NCBI Taxonomy" id="200361"/>
    <lineage>
        <taxon>Eukaryota</taxon>
        <taxon>Viridiplantae</taxon>
        <taxon>Streptophyta</taxon>
        <taxon>Embryophyta</taxon>
        <taxon>Tracheophyta</taxon>
        <taxon>Spermatophyta</taxon>
        <taxon>Magnoliopsida</taxon>
        <taxon>Liliopsida</taxon>
        <taxon>Poales</taxon>
        <taxon>Poaceae</taxon>
        <taxon>BOP clade</taxon>
        <taxon>Pooideae</taxon>
        <taxon>Triticodae</taxon>
        <taxon>Triticeae</taxon>
        <taxon>Triticinae</taxon>
        <taxon>Aegilops</taxon>
    </lineage>
</organism>
<evidence type="ECO:0000313" key="6">
    <source>
        <dbReference type="EnsemblPlants" id="AET0Gv20064600.1"/>
    </source>
</evidence>
<dbReference type="InterPro" id="IPR006447">
    <property type="entry name" value="Myb_dom_plants"/>
</dbReference>
<accession>A0A452XDL8</accession>
<keyword evidence="7" id="KW-1185">Reference proteome</keyword>
<evidence type="ECO:0000256" key="3">
    <source>
        <dbReference type="ARBA" id="ARBA00023163"/>
    </source>
</evidence>
<evidence type="ECO:0000256" key="5">
    <source>
        <dbReference type="SAM" id="MobiDB-lite"/>
    </source>
</evidence>
<evidence type="ECO:0000256" key="4">
    <source>
        <dbReference type="ARBA" id="ARBA00023242"/>
    </source>
</evidence>
<evidence type="ECO:0000313" key="7">
    <source>
        <dbReference type="Proteomes" id="UP000015105"/>
    </source>
</evidence>
<evidence type="ECO:0000256" key="2">
    <source>
        <dbReference type="ARBA" id="ARBA00023125"/>
    </source>
</evidence>
<keyword evidence="2" id="KW-0238">DNA-binding</keyword>
<reference evidence="7" key="2">
    <citation type="journal article" date="2017" name="Nat. Plants">
        <title>The Aegilops tauschii genome reveals multiple impacts of transposons.</title>
        <authorList>
            <person name="Zhao G."/>
            <person name="Zou C."/>
            <person name="Li K."/>
            <person name="Wang K."/>
            <person name="Li T."/>
            <person name="Gao L."/>
            <person name="Zhang X."/>
            <person name="Wang H."/>
            <person name="Yang Z."/>
            <person name="Liu X."/>
            <person name="Jiang W."/>
            <person name="Mao L."/>
            <person name="Kong X."/>
            <person name="Jiao Y."/>
            <person name="Jia J."/>
        </authorList>
    </citation>
    <scope>NUCLEOTIDE SEQUENCE [LARGE SCALE GENOMIC DNA]</scope>
    <source>
        <strain evidence="7">cv. AL8/78</strain>
    </source>
</reference>
<keyword evidence="4" id="KW-0539">Nucleus</keyword>
<dbReference type="EnsemblPlants" id="AET0Gv20064600.1">
    <property type="protein sequence ID" value="AET0Gv20064600.1"/>
    <property type="gene ID" value="AET0Gv20064600"/>
</dbReference>
<dbReference type="NCBIfam" id="TIGR01557">
    <property type="entry name" value="myb_SHAQKYF"/>
    <property type="match status" value="1"/>
</dbReference>
<dbReference type="AlphaFoldDB" id="A0A452XDL8"/>
<evidence type="ECO:0008006" key="8">
    <source>
        <dbReference type="Google" id="ProtNLM"/>
    </source>
</evidence>
<reference evidence="7" key="1">
    <citation type="journal article" date="2014" name="Science">
        <title>Ancient hybridizations among the ancestral genomes of bread wheat.</title>
        <authorList>
            <consortium name="International Wheat Genome Sequencing Consortium,"/>
            <person name="Marcussen T."/>
            <person name="Sandve S.R."/>
            <person name="Heier L."/>
            <person name="Spannagl M."/>
            <person name="Pfeifer M."/>
            <person name="Jakobsen K.S."/>
            <person name="Wulff B.B."/>
            <person name="Steuernagel B."/>
            <person name="Mayer K.F."/>
            <person name="Olsen O.A."/>
        </authorList>
    </citation>
    <scope>NUCLEOTIDE SEQUENCE [LARGE SCALE GENOMIC DNA]</scope>
    <source>
        <strain evidence="7">cv. AL8/78</strain>
    </source>
</reference>
<dbReference type="Proteomes" id="UP000015105">
    <property type="component" value="Unassembled WGS sequence"/>
</dbReference>
<dbReference type="Gramene" id="AET0Gv20064600.1">
    <property type="protein sequence ID" value="AET0Gv20064600.1"/>
    <property type="gene ID" value="AET0Gv20064600"/>
</dbReference>
<dbReference type="GO" id="GO:0003677">
    <property type="term" value="F:DNA binding"/>
    <property type="evidence" value="ECO:0007669"/>
    <property type="project" value="UniProtKB-KW"/>
</dbReference>
<feature type="compositionally biased region" description="Basic and acidic residues" evidence="5">
    <location>
        <begin position="1"/>
        <end position="12"/>
    </location>
</feature>
<sequence>VGDKAQHGKEVGESVAQQKDGTKTTTQLKWIPFLESKFLYALQILGANASPSKIKIIMNMDTVTTKQISAHLQCQTCEGCDAQPGGTNYPVA</sequence>
<keyword evidence="1" id="KW-0805">Transcription regulation</keyword>
<evidence type="ECO:0000256" key="1">
    <source>
        <dbReference type="ARBA" id="ARBA00023015"/>
    </source>
</evidence>